<protein>
    <submittedName>
        <fullName evidence="1">Uncharacterized protein</fullName>
    </submittedName>
</protein>
<evidence type="ECO:0000313" key="2">
    <source>
        <dbReference type="Proteomes" id="UP001234178"/>
    </source>
</evidence>
<name>A0ABQ9ZTE0_9CRUS</name>
<proteinExistence type="predicted"/>
<gene>
    <name evidence="1" type="ORF">OUZ56_031144</name>
</gene>
<keyword evidence="2" id="KW-1185">Reference proteome</keyword>
<sequence length="71" mass="8220">MKVIRFRPAYLVLSREELITRPRTEMANHPKSFGLIPESQIRRDSIRYVNVGVDVIMGYETAFTIPFSCTT</sequence>
<dbReference type="Proteomes" id="UP001234178">
    <property type="component" value="Unassembled WGS sequence"/>
</dbReference>
<reference evidence="1 2" key="1">
    <citation type="journal article" date="2023" name="Nucleic Acids Res.">
        <title>The hologenome of Daphnia magna reveals possible DNA methylation and microbiome-mediated evolution of the host genome.</title>
        <authorList>
            <person name="Chaturvedi A."/>
            <person name="Li X."/>
            <person name="Dhandapani V."/>
            <person name="Marshall H."/>
            <person name="Kissane S."/>
            <person name="Cuenca-Cambronero M."/>
            <person name="Asole G."/>
            <person name="Calvet F."/>
            <person name="Ruiz-Romero M."/>
            <person name="Marangio P."/>
            <person name="Guigo R."/>
            <person name="Rago D."/>
            <person name="Mirbahai L."/>
            <person name="Eastwood N."/>
            <person name="Colbourne J.K."/>
            <person name="Zhou J."/>
            <person name="Mallon E."/>
            <person name="Orsini L."/>
        </authorList>
    </citation>
    <scope>NUCLEOTIDE SEQUENCE [LARGE SCALE GENOMIC DNA]</scope>
    <source>
        <strain evidence="1">LRV0_1</strain>
    </source>
</reference>
<accession>A0ABQ9ZTE0</accession>
<evidence type="ECO:0000313" key="1">
    <source>
        <dbReference type="EMBL" id="KAK4016188.1"/>
    </source>
</evidence>
<comment type="caution">
    <text evidence="1">The sequence shown here is derived from an EMBL/GenBank/DDBJ whole genome shotgun (WGS) entry which is preliminary data.</text>
</comment>
<dbReference type="EMBL" id="JAOYFB010000005">
    <property type="protein sequence ID" value="KAK4016188.1"/>
    <property type="molecule type" value="Genomic_DNA"/>
</dbReference>
<organism evidence="1 2">
    <name type="scientific">Daphnia magna</name>
    <dbReference type="NCBI Taxonomy" id="35525"/>
    <lineage>
        <taxon>Eukaryota</taxon>
        <taxon>Metazoa</taxon>
        <taxon>Ecdysozoa</taxon>
        <taxon>Arthropoda</taxon>
        <taxon>Crustacea</taxon>
        <taxon>Branchiopoda</taxon>
        <taxon>Diplostraca</taxon>
        <taxon>Cladocera</taxon>
        <taxon>Anomopoda</taxon>
        <taxon>Daphniidae</taxon>
        <taxon>Daphnia</taxon>
    </lineage>
</organism>